<gene>
    <name evidence="1" type="ORF">BJ508DRAFT_167709</name>
</gene>
<keyword evidence="2" id="KW-1185">Reference proteome</keyword>
<accession>A0A3N4IIX4</accession>
<dbReference type="EMBL" id="ML119652">
    <property type="protein sequence ID" value="RPA85799.1"/>
    <property type="molecule type" value="Genomic_DNA"/>
</dbReference>
<dbReference type="Proteomes" id="UP000275078">
    <property type="component" value="Unassembled WGS sequence"/>
</dbReference>
<proteinExistence type="predicted"/>
<dbReference type="AlphaFoldDB" id="A0A3N4IIX4"/>
<name>A0A3N4IIX4_ASCIM</name>
<sequence>MEVKPIYRNIGCKRVQESETSSDFVLALGLVDLIPSARAALTVVLLLFLLPCGAARLPVLATFLFHEFLPSVNILPIPEGFAQSSVRCVFVITRYGGVLSTRKTQNTRQVE</sequence>
<organism evidence="1 2">
    <name type="scientific">Ascobolus immersus RN42</name>
    <dbReference type="NCBI Taxonomy" id="1160509"/>
    <lineage>
        <taxon>Eukaryota</taxon>
        <taxon>Fungi</taxon>
        <taxon>Dikarya</taxon>
        <taxon>Ascomycota</taxon>
        <taxon>Pezizomycotina</taxon>
        <taxon>Pezizomycetes</taxon>
        <taxon>Pezizales</taxon>
        <taxon>Ascobolaceae</taxon>
        <taxon>Ascobolus</taxon>
    </lineage>
</organism>
<protein>
    <submittedName>
        <fullName evidence="1">Uncharacterized protein</fullName>
    </submittedName>
</protein>
<reference evidence="1 2" key="1">
    <citation type="journal article" date="2018" name="Nat. Ecol. Evol.">
        <title>Pezizomycetes genomes reveal the molecular basis of ectomycorrhizal truffle lifestyle.</title>
        <authorList>
            <person name="Murat C."/>
            <person name="Payen T."/>
            <person name="Noel B."/>
            <person name="Kuo A."/>
            <person name="Morin E."/>
            <person name="Chen J."/>
            <person name="Kohler A."/>
            <person name="Krizsan K."/>
            <person name="Balestrini R."/>
            <person name="Da Silva C."/>
            <person name="Montanini B."/>
            <person name="Hainaut M."/>
            <person name="Levati E."/>
            <person name="Barry K.W."/>
            <person name="Belfiori B."/>
            <person name="Cichocki N."/>
            <person name="Clum A."/>
            <person name="Dockter R.B."/>
            <person name="Fauchery L."/>
            <person name="Guy J."/>
            <person name="Iotti M."/>
            <person name="Le Tacon F."/>
            <person name="Lindquist E.A."/>
            <person name="Lipzen A."/>
            <person name="Malagnac F."/>
            <person name="Mello A."/>
            <person name="Molinier V."/>
            <person name="Miyauchi S."/>
            <person name="Poulain J."/>
            <person name="Riccioni C."/>
            <person name="Rubini A."/>
            <person name="Sitrit Y."/>
            <person name="Splivallo R."/>
            <person name="Traeger S."/>
            <person name="Wang M."/>
            <person name="Zifcakova L."/>
            <person name="Wipf D."/>
            <person name="Zambonelli A."/>
            <person name="Paolocci F."/>
            <person name="Nowrousian M."/>
            <person name="Ottonello S."/>
            <person name="Baldrian P."/>
            <person name="Spatafora J.W."/>
            <person name="Henrissat B."/>
            <person name="Nagy L.G."/>
            <person name="Aury J.M."/>
            <person name="Wincker P."/>
            <person name="Grigoriev I.V."/>
            <person name="Bonfante P."/>
            <person name="Martin F.M."/>
        </authorList>
    </citation>
    <scope>NUCLEOTIDE SEQUENCE [LARGE SCALE GENOMIC DNA]</scope>
    <source>
        <strain evidence="1 2">RN42</strain>
    </source>
</reference>
<evidence type="ECO:0000313" key="1">
    <source>
        <dbReference type="EMBL" id="RPA85799.1"/>
    </source>
</evidence>
<evidence type="ECO:0000313" key="2">
    <source>
        <dbReference type="Proteomes" id="UP000275078"/>
    </source>
</evidence>